<organism evidence="3 5">
    <name type="scientific">Bacteroides xylanisolvens</name>
    <dbReference type="NCBI Taxonomy" id="371601"/>
    <lineage>
        <taxon>Bacteria</taxon>
        <taxon>Pseudomonadati</taxon>
        <taxon>Bacteroidota</taxon>
        <taxon>Bacteroidia</taxon>
        <taxon>Bacteroidales</taxon>
        <taxon>Bacteroidaceae</taxon>
        <taxon>Bacteroides</taxon>
    </lineage>
</organism>
<dbReference type="InterPro" id="IPR001279">
    <property type="entry name" value="Metallo-B-lactamas"/>
</dbReference>
<evidence type="ECO:0000313" key="4">
    <source>
        <dbReference type="Proteomes" id="UP000183040"/>
    </source>
</evidence>
<dbReference type="InterPro" id="IPR050114">
    <property type="entry name" value="UPF0173_UPF0282_UlaG_hydrolase"/>
</dbReference>
<dbReference type="Pfam" id="PF13483">
    <property type="entry name" value="Lactamase_B_3"/>
    <property type="match status" value="1"/>
</dbReference>
<gene>
    <name evidence="2" type="ORF">SAMN04487924_14135</name>
    <name evidence="3" type="ORF">SAMN05216250_14836</name>
</gene>
<feature type="domain" description="Metallo-beta-lactamase" evidence="1">
    <location>
        <begin position="98"/>
        <end position="271"/>
    </location>
</feature>
<evidence type="ECO:0000313" key="5">
    <source>
        <dbReference type="Proteomes" id="UP000183766"/>
    </source>
</evidence>
<dbReference type="AlphaFoldDB" id="A0A1I5C730"/>
<dbReference type="InterPro" id="IPR036866">
    <property type="entry name" value="RibonucZ/Hydroxyglut_hydro"/>
</dbReference>
<dbReference type="Gene3D" id="3.60.15.10">
    <property type="entry name" value="Ribonuclease Z/Hydroxyacylglutathione hydrolase-like"/>
    <property type="match status" value="1"/>
</dbReference>
<dbReference type="SMART" id="SM00849">
    <property type="entry name" value="Lactamase_B"/>
    <property type="match status" value="1"/>
</dbReference>
<protein>
    <submittedName>
        <fullName evidence="3">L-ascorbate metabolism protein UlaG, beta-lactamase superfamily</fullName>
    </submittedName>
</protein>
<evidence type="ECO:0000313" key="3">
    <source>
        <dbReference type="EMBL" id="SFN82833.1"/>
    </source>
</evidence>
<evidence type="ECO:0000313" key="2">
    <source>
        <dbReference type="EMBL" id="SEB16077.1"/>
    </source>
</evidence>
<dbReference type="EMBL" id="FOUM01000048">
    <property type="protein sequence ID" value="SFN82833.1"/>
    <property type="molecule type" value="Genomic_DNA"/>
</dbReference>
<dbReference type="SUPFAM" id="SSF56281">
    <property type="entry name" value="Metallo-hydrolase/oxidoreductase"/>
    <property type="match status" value="1"/>
</dbReference>
<evidence type="ECO:0000259" key="1">
    <source>
        <dbReference type="SMART" id="SM00849"/>
    </source>
</evidence>
<dbReference type="PANTHER" id="PTHR43546:SF3">
    <property type="entry name" value="UPF0173 METAL-DEPENDENT HYDROLASE MJ1163"/>
    <property type="match status" value="1"/>
</dbReference>
<dbReference type="Proteomes" id="UP000183040">
    <property type="component" value="Unassembled WGS sequence"/>
</dbReference>
<dbReference type="RefSeq" id="WP_074708709.1">
    <property type="nucleotide sequence ID" value="NZ_FNRP01000041.1"/>
</dbReference>
<accession>A0A1I5C730</accession>
<dbReference type="Proteomes" id="UP000183766">
    <property type="component" value="Unassembled WGS sequence"/>
</dbReference>
<name>A0A1I5C730_9BACE</name>
<sequence length="298" mass="34018">MKDFPCLFIYHKKKVNFEENHFKCEPINPPGCLSLQGTKFCRDMKKNLLVAFVLCLSYGFSYSHSFDKPINQTAKMSNFEMDSFTTKNGKSLKITFFKHASLLLDYAGQKIFIDPVSDYADYTQQPKADFILITHEHGDHFDTKAIAAIETNQTKIIANPNCRKMLNRGQEMKNGDVLQLAKDIKLEAVPAYNTTPGRDKFHPKGRDNGYILTLGETRIYIAGDTEDIPELNQVKDIDIAFLPVNQPYTMTPEQAIRAAKIIKPRVLYPYHYGETDIHKVKEGLKNETGTEVRIRALQ</sequence>
<proteinExistence type="predicted"/>
<dbReference type="EMBL" id="FNRP01000041">
    <property type="protein sequence ID" value="SEB16077.1"/>
    <property type="molecule type" value="Genomic_DNA"/>
</dbReference>
<dbReference type="PANTHER" id="PTHR43546">
    <property type="entry name" value="UPF0173 METAL-DEPENDENT HYDROLASE MJ1163-RELATED"/>
    <property type="match status" value="1"/>
</dbReference>
<reference evidence="4 5" key="1">
    <citation type="submission" date="2016-10" db="EMBL/GenBank/DDBJ databases">
        <authorList>
            <person name="de Groot N.N."/>
        </authorList>
    </citation>
    <scope>NUCLEOTIDE SEQUENCE [LARGE SCALE GENOMIC DNA]</scope>
    <source>
        <strain evidence="3 5">NLAE-zl-C202</strain>
        <strain evidence="2 4">NLAE-zl-G339</strain>
    </source>
</reference>